<protein>
    <submittedName>
        <fullName evidence="2">Uncharacterized protein</fullName>
    </submittedName>
</protein>
<dbReference type="GeneID" id="59328952"/>
<accession>A0A8H6CI03</accession>
<keyword evidence="3" id="KW-1185">Reference proteome</keyword>
<name>A0A8H6CI03_9LECA</name>
<proteinExistence type="predicted"/>
<evidence type="ECO:0000256" key="1">
    <source>
        <dbReference type="SAM" id="MobiDB-lite"/>
    </source>
</evidence>
<reference evidence="2 3" key="1">
    <citation type="journal article" date="2020" name="Genomics">
        <title>Complete, high-quality genomes from long-read metagenomic sequencing of two wolf lichen thalli reveals enigmatic genome architecture.</title>
        <authorList>
            <person name="McKenzie S.K."/>
            <person name="Walston R.F."/>
            <person name="Allen J.L."/>
        </authorList>
    </citation>
    <scope>NUCLEOTIDE SEQUENCE [LARGE SCALE GENOMIC DNA]</scope>
    <source>
        <strain evidence="2">WasteWater1</strain>
    </source>
</reference>
<comment type="caution">
    <text evidence="2">The sequence shown here is derived from an EMBL/GenBank/DDBJ whole genome shotgun (WGS) entry which is preliminary data.</text>
</comment>
<organism evidence="2 3">
    <name type="scientific">Letharia lupina</name>
    <dbReference type="NCBI Taxonomy" id="560253"/>
    <lineage>
        <taxon>Eukaryota</taxon>
        <taxon>Fungi</taxon>
        <taxon>Dikarya</taxon>
        <taxon>Ascomycota</taxon>
        <taxon>Pezizomycotina</taxon>
        <taxon>Lecanoromycetes</taxon>
        <taxon>OSLEUM clade</taxon>
        <taxon>Lecanoromycetidae</taxon>
        <taxon>Lecanorales</taxon>
        <taxon>Lecanorineae</taxon>
        <taxon>Parmeliaceae</taxon>
        <taxon>Letharia</taxon>
    </lineage>
</organism>
<feature type="region of interest" description="Disordered" evidence="1">
    <location>
        <begin position="367"/>
        <end position="538"/>
    </location>
</feature>
<dbReference type="AlphaFoldDB" id="A0A8H6CI03"/>
<dbReference type="RefSeq" id="XP_037152907.1">
    <property type="nucleotide sequence ID" value="XM_037291472.1"/>
</dbReference>
<evidence type="ECO:0000313" key="2">
    <source>
        <dbReference type="EMBL" id="KAF6223690.1"/>
    </source>
</evidence>
<dbReference type="EMBL" id="JACCJB010000010">
    <property type="protein sequence ID" value="KAF6223690.1"/>
    <property type="molecule type" value="Genomic_DNA"/>
</dbReference>
<evidence type="ECO:0000313" key="3">
    <source>
        <dbReference type="Proteomes" id="UP000593566"/>
    </source>
</evidence>
<feature type="compositionally biased region" description="Basic and acidic residues" evidence="1">
    <location>
        <begin position="522"/>
        <end position="531"/>
    </location>
</feature>
<gene>
    <name evidence="2" type="ORF">HO133_000533</name>
</gene>
<dbReference type="Proteomes" id="UP000593566">
    <property type="component" value="Unassembled WGS sequence"/>
</dbReference>
<sequence length="538" mass="60115">MTIAFDDGTIAIHDGEELKDDDLKILYMCQNSFELYGTRLSQDAVRGICRIQLSKPETDVPYVAETLLDPDHSFTKKVAQAVKETEKVSMELWFKFGEMHEEYLTEEKRNENDPQREDGESLLLNNRLNIDQKDLPHVAIKPVGEQKVSQIQVTSEQILNIYACRCSYEYKDEKLSDAEVEKVIGEMFGGILHTVPQFVKNFIPDSDNPVTVEVRRVAGLRGADLLRRVDAMWRNPRPLHLQLREKPLFNNEPISEDTLCIIYASYKWVVHKTYQPFEPDEIRAMIFHRLNVKANPGKARLTAIDGLNKVNRPATQKVAMFARRRQDHWITECVEGFRQIGVDARPIRPMDPPSDDQRVTTSIGALSLTSTAGPPGAQQRAFPSSSSALARPQAQLSAYGAPAQPPVPQRIPYDPRKTYDLNAPDCSQGSRNSNLHDFEPGYGAPGRAGSPHARAQSVAYQAGNPPIEVPNKDTSSSPGGSDEPQPTRRRRLDDDEMGQRSAGTGPGKGKKDRKPAGGSQEKVPKDQGKEKKGGRRRG</sequence>